<keyword evidence="4" id="KW-1185">Reference proteome</keyword>
<dbReference type="GO" id="GO:0016779">
    <property type="term" value="F:nucleotidyltransferase activity"/>
    <property type="evidence" value="ECO:0007669"/>
    <property type="project" value="UniProtKB-ARBA"/>
</dbReference>
<dbReference type="EMBL" id="CP116967">
    <property type="protein sequence ID" value="WNM58225.1"/>
    <property type="molecule type" value="Genomic_DNA"/>
</dbReference>
<dbReference type="Gene3D" id="3.90.550.10">
    <property type="entry name" value="Spore Coat Polysaccharide Biosynthesis Protein SpsA, Chain A"/>
    <property type="match status" value="1"/>
</dbReference>
<proteinExistence type="predicted"/>
<dbReference type="InterPro" id="IPR029044">
    <property type="entry name" value="Nucleotide-diphossugar_trans"/>
</dbReference>
<accession>A0AA96GDK1</accession>
<organism evidence="3 4">
    <name type="scientific">Candidatus Nitrospira allomarina</name>
    <dbReference type="NCBI Taxonomy" id="3020900"/>
    <lineage>
        <taxon>Bacteria</taxon>
        <taxon>Pseudomonadati</taxon>
        <taxon>Nitrospirota</taxon>
        <taxon>Nitrospiria</taxon>
        <taxon>Nitrospirales</taxon>
        <taxon>Nitrospiraceae</taxon>
        <taxon>Nitrospira</taxon>
    </lineage>
</organism>
<evidence type="ECO:0000259" key="2">
    <source>
        <dbReference type="Pfam" id="PF12804"/>
    </source>
</evidence>
<dbReference type="AlphaFoldDB" id="A0AA96GDK1"/>
<sequence>MGLERQAVTALVLAGARTGRDPVARMAGVANKVLAQVGGEPMISRVLEALAQSDGVGKRILCGPSWETVQDNSFLEKLIASGAVQWVEPAQGPSLSVARFLNEHPQEFPVLVTTADHALLTPEMVDYFLREAQEKQMDVAVGLVPYSLVVASYPQSKRTVTRLTGGGFCGCNLFVLCTPKAKRMVEFWSRIERERKHPLRLIRTLGGLALVRYVLGWLSLAEALRRLGQMLNLHVQEVLLPFPEAAIDVDTPEDLSLAEEILAKRQETL</sequence>
<dbReference type="RefSeq" id="WP_312643760.1">
    <property type="nucleotide sequence ID" value="NZ_CP116967.1"/>
</dbReference>
<evidence type="ECO:0000313" key="3">
    <source>
        <dbReference type="EMBL" id="WNM58225.1"/>
    </source>
</evidence>
<name>A0AA96GDK1_9BACT</name>
<evidence type="ECO:0000313" key="4">
    <source>
        <dbReference type="Proteomes" id="UP001302719"/>
    </source>
</evidence>
<evidence type="ECO:0000256" key="1">
    <source>
        <dbReference type="ARBA" id="ARBA00022679"/>
    </source>
</evidence>
<dbReference type="KEGG" id="nall:PP769_00260"/>
<protein>
    <submittedName>
        <fullName evidence="3">NTP transferase domain-containing protein</fullName>
    </submittedName>
</protein>
<feature type="domain" description="MobA-like NTP transferase" evidence="2">
    <location>
        <begin position="11"/>
        <end position="141"/>
    </location>
</feature>
<keyword evidence="1 3" id="KW-0808">Transferase</keyword>
<dbReference type="PANTHER" id="PTHR19136">
    <property type="entry name" value="MOLYBDENUM COFACTOR GUANYLYLTRANSFERASE"/>
    <property type="match status" value="1"/>
</dbReference>
<dbReference type="Proteomes" id="UP001302719">
    <property type="component" value="Chromosome"/>
</dbReference>
<reference evidence="3 4" key="1">
    <citation type="submission" date="2023-01" db="EMBL/GenBank/DDBJ databases">
        <title>Cultivation and genomic characterization of new, ubiquitous marine nitrite-oxidizing bacteria from the Nitrospirales.</title>
        <authorList>
            <person name="Mueller A.J."/>
            <person name="Daebeler A."/>
            <person name="Herbold C.W."/>
            <person name="Kirkegaard R.H."/>
            <person name="Daims H."/>
        </authorList>
    </citation>
    <scope>NUCLEOTIDE SEQUENCE [LARGE SCALE GENOMIC DNA]</scope>
    <source>
        <strain evidence="3 4">VA</strain>
    </source>
</reference>
<dbReference type="SUPFAM" id="SSF53448">
    <property type="entry name" value="Nucleotide-diphospho-sugar transferases"/>
    <property type="match status" value="1"/>
</dbReference>
<dbReference type="Pfam" id="PF12804">
    <property type="entry name" value="NTP_transf_3"/>
    <property type="match status" value="1"/>
</dbReference>
<dbReference type="PANTHER" id="PTHR19136:SF81">
    <property type="entry name" value="MOLYBDENUM COFACTOR GUANYLYLTRANSFERASE"/>
    <property type="match status" value="1"/>
</dbReference>
<dbReference type="InterPro" id="IPR025877">
    <property type="entry name" value="MobA-like_NTP_Trfase"/>
</dbReference>
<gene>
    <name evidence="3" type="ORF">PP769_00260</name>
</gene>